<evidence type="ECO:0000313" key="2">
    <source>
        <dbReference type="Proteomes" id="UP001597249"/>
    </source>
</evidence>
<reference evidence="2" key="1">
    <citation type="journal article" date="2019" name="Int. J. Syst. Evol. Microbiol.">
        <title>The Global Catalogue of Microorganisms (GCM) 10K type strain sequencing project: providing services to taxonomists for standard genome sequencing and annotation.</title>
        <authorList>
            <consortium name="The Broad Institute Genomics Platform"/>
            <consortium name="The Broad Institute Genome Sequencing Center for Infectious Disease"/>
            <person name="Wu L."/>
            <person name="Ma J."/>
        </authorList>
    </citation>
    <scope>NUCLEOTIDE SEQUENCE [LARGE SCALE GENOMIC DNA]</scope>
    <source>
        <strain evidence="2">CCM 8911</strain>
    </source>
</reference>
<name>A0ABW4BCY7_9LACO</name>
<evidence type="ECO:0000313" key="1">
    <source>
        <dbReference type="EMBL" id="MFD1394065.1"/>
    </source>
</evidence>
<protein>
    <submittedName>
        <fullName evidence="1">Uncharacterized protein</fullName>
    </submittedName>
</protein>
<organism evidence="1 2">
    <name type="scientific">Lacticaseibacillus jixianensis</name>
    <dbReference type="NCBI Taxonomy" id="2486012"/>
    <lineage>
        <taxon>Bacteria</taxon>
        <taxon>Bacillati</taxon>
        <taxon>Bacillota</taxon>
        <taxon>Bacilli</taxon>
        <taxon>Lactobacillales</taxon>
        <taxon>Lactobacillaceae</taxon>
        <taxon>Lacticaseibacillus</taxon>
    </lineage>
</organism>
<sequence length="56" mass="6404">MDKLITVVYYQHGETVRLIKAFSSAKRAGEYLRMMQEAPFPGEESAGYQQTVLHLN</sequence>
<proteinExistence type="predicted"/>
<dbReference type="RefSeq" id="WP_164510654.1">
    <property type="nucleotide sequence ID" value="NZ_JBHTMO010000038.1"/>
</dbReference>
<gene>
    <name evidence="1" type="ORF">ACFQ3L_10855</name>
</gene>
<accession>A0ABW4BCY7</accession>
<keyword evidence="2" id="KW-1185">Reference proteome</keyword>
<comment type="caution">
    <text evidence="1">The sequence shown here is derived from an EMBL/GenBank/DDBJ whole genome shotgun (WGS) entry which is preliminary data.</text>
</comment>
<dbReference type="Proteomes" id="UP001597249">
    <property type="component" value="Unassembled WGS sequence"/>
</dbReference>
<dbReference type="EMBL" id="JBHTMO010000038">
    <property type="protein sequence ID" value="MFD1394065.1"/>
    <property type="molecule type" value="Genomic_DNA"/>
</dbReference>